<dbReference type="Gene3D" id="3.30.2010.10">
    <property type="entry name" value="Metalloproteases ('zincins'), catalytic domain"/>
    <property type="match status" value="1"/>
</dbReference>
<comment type="cofactor">
    <cofactor evidence="1">
        <name>Zn(2+)</name>
        <dbReference type="ChEBI" id="CHEBI:29105"/>
    </cofactor>
</comment>
<dbReference type="Proteomes" id="UP001152876">
    <property type="component" value="Unassembled WGS sequence"/>
</dbReference>
<dbReference type="InterPro" id="IPR001915">
    <property type="entry name" value="Peptidase_M48"/>
</dbReference>
<keyword evidence="10" id="KW-1185">Reference proteome</keyword>
<reference evidence="9" key="1">
    <citation type="submission" date="2013-01" db="EMBL/GenBank/DDBJ databases">
        <title>Genome draft of Hydrogenophaga taeniospiralis 2K1.</title>
        <authorList>
            <person name="Gomila M."/>
            <person name="Lalucat J."/>
        </authorList>
    </citation>
    <scope>NUCLEOTIDE SEQUENCE</scope>
    <source>
        <strain evidence="9">CCUG 15921</strain>
    </source>
</reference>
<name>A0A9X4S8W3_9BURK</name>
<dbReference type="GO" id="GO:0004222">
    <property type="term" value="F:metalloendopeptidase activity"/>
    <property type="evidence" value="ECO:0007669"/>
    <property type="project" value="InterPro"/>
</dbReference>
<dbReference type="EMBL" id="AOGK01000009">
    <property type="protein sequence ID" value="MDG5975905.1"/>
    <property type="molecule type" value="Genomic_DNA"/>
</dbReference>
<dbReference type="Pfam" id="PF01435">
    <property type="entry name" value="Peptidase_M48"/>
    <property type="match status" value="1"/>
</dbReference>
<evidence type="ECO:0000256" key="7">
    <source>
        <dbReference type="SAM" id="SignalP"/>
    </source>
</evidence>
<evidence type="ECO:0000256" key="1">
    <source>
        <dbReference type="ARBA" id="ARBA00001947"/>
    </source>
</evidence>
<sequence>MRFSFRPLFSPPARPVSTTLLLAALAALPAALSNAQTAGVDAPVTSGLPTLGDGSDMSIAAERRLGDSIAQQLYRDPDYLDDPVLVDYLQSLWVPLLGAARTRGDVPAELSERLAWELMISRDKRVNAFALPGGYLGVHLGLLAVTETPQEVASVLAHELSHVSQRHIARMLSRQDKQAPWLLGAMVLGVLAARANADVANAAIVGSQAVAVQTQLNFSRDMEREADRVGFGVLTGAGFDGRGFVSMFDKLQQAGRLNDDGSFPYLRSHPLTSERIADMRARLPLATSTVVGPRVGAPAAAAPVPGAAPSGLTLTLPPSAPGREGAMPRLPGAPASATPALHALMSARARVLAENGPDRWRAWLRTGQSADAKPGDRYAAALSAHRLGQRDLALSLAQRLRAEAVPAAPETRWAVDALLMELMLPTATSGGAAGAAMQAPLGALRDAALASHQRAAVLLGAQAALATGAARQAAARLQDWVAAHPRDAQAWQTLARAQLALGQRLRAIRAEAEARAAQLDYAGAVERFRAAQSLPAAERASDGMELAIVDVRRREVEALLRESVRED</sequence>
<dbReference type="PANTHER" id="PTHR22726">
    <property type="entry name" value="METALLOENDOPEPTIDASE OMA1"/>
    <property type="match status" value="1"/>
</dbReference>
<proteinExistence type="predicted"/>
<keyword evidence="2" id="KW-0645">Protease</keyword>
<feature type="signal peptide" evidence="7">
    <location>
        <begin position="1"/>
        <end position="35"/>
    </location>
</feature>
<evidence type="ECO:0000256" key="4">
    <source>
        <dbReference type="ARBA" id="ARBA00022801"/>
    </source>
</evidence>
<accession>A0A9X4S8W3</accession>
<keyword evidence="5" id="KW-0862">Zinc</keyword>
<evidence type="ECO:0000259" key="8">
    <source>
        <dbReference type="Pfam" id="PF01435"/>
    </source>
</evidence>
<dbReference type="PANTHER" id="PTHR22726:SF1">
    <property type="entry name" value="METALLOENDOPEPTIDASE OMA1, MITOCHONDRIAL"/>
    <property type="match status" value="1"/>
</dbReference>
<dbReference type="GO" id="GO:0016020">
    <property type="term" value="C:membrane"/>
    <property type="evidence" value="ECO:0007669"/>
    <property type="project" value="TreeGrafter"/>
</dbReference>
<dbReference type="OrthoDB" id="9810445at2"/>
<comment type="caution">
    <text evidence="9">The sequence shown here is derived from an EMBL/GenBank/DDBJ whole genome shotgun (WGS) entry which is preliminary data.</text>
</comment>
<evidence type="ECO:0000313" key="10">
    <source>
        <dbReference type="Proteomes" id="UP001152876"/>
    </source>
</evidence>
<feature type="chain" id="PRO_5040846937" evidence="7">
    <location>
        <begin position="36"/>
        <end position="567"/>
    </location>
</feature>
<dbReference type="InterPro" id="IPR051156">
    <property type="entry name" value="Mito/Outer_Membr_Metalloprot"/>
</dbReference>
<evidence type="ECO:0000256" key="5">
    <source>
        <dbReference type="ARBA" id="ARBA00022833"/>
    </source>
</evidence>
<keyword evidence="6" id="KW-0482">Metalloprotease</keyword>
<keyword evidence="3" id="KW-0479">Metal-binding</keyword>
<evidence type="ECO:0000256" key="3">
    <source>
        <dbReference type="ARBA" id="ARBA00022723"/>
    </source>
</evidence>
<organism evidence="9 10">
    <name type="scientific">Hydrogenophaga taeniospiralis CCUG 15921</name>
    <dbReference type="NCBI Taxonomy" id="1281780"/>
    <lineage>
        <taxon>Bacteria</taxon>
        <taxon>Pseudomonadati</taxon>
        <taxon>Pseudomonadota</taxon>
        <taxon>Betaproteobacteria</taxon>
        <taxon>Burkholderiales</taxon>
        <taxon>Comamonadaceae</taxon>
        <taxon>Hydrogenophaga</taxon>
    </lineage>
</organism>
<evidence type="ECO:0000256" key="6">
    <source>
        <dbReference type="ARBA" id="ARBA00023049"/>
    </source>
</evidence>
<gene>
    <name evidence="9" type="ORF">H010_11614</name>
</gene>
<evidence type="ECO:0000313" key="9">
    <source>
        <dbReference type="EMBL" id="MDG5975905.1"/>
    </source>
</evidence>
<keyword evidence="4" id="KW-0378">Hydrolase</keyword>
<dbReference type="AlphaFoldDB" id="A0A9X4S8W3"/>
<evidence type="ECO:0000256" key="2">
    <source>
        <dbReference type="ARBA" id="ARBA00022670"/>
    </source>
</evidence>
<keyword evidence="7" id="KW-0732">Signal</keyword>
<dbReference type="RefSeq" id="WP_068175759.1">
    <property type="nucleotide sequence ID" value="NZ_AOGK01000009.1"/>
</dbReference>
<feature type="domain" description="Peptidase M48" evidence="8">
    <location>
        <begin position="109"/>
        <end position="282"/>
    </location>
</feature>
<dbReference type="GO" id="GO:0051603">
    <property type="term" value="P:proteolysis involved in protein catabolic process"/>
    <property type="evidence" value="ECO:0007669"/>
    <property type="project" value="TreeGrafter"/>
</dbReference>
<protein>
    <submittedName>
        <fullName evidence="9">Peptidase M48, Ste24p</fullName>
    </submittedName>
</protein>
<dbReference type="GO" id="GO:0046872">
    <property type="term" value="F:metal ion binding"/>
    <property type="evidence" value="ECO:0007669"/>
    <property type="project" value="UniProtKB-KW"/>
</dbReference>